<accession>A0A0K1QF91</accession>
<gene>
    <name evidence="3" type="ORF">AKJ09_11092</name>
</gene>
<dbReference type="STRING" id="1391654.AKJ09_11092"/>
<keyword evidence="2" id="KW-0732">Signal</keyword>
<dbReference type="CDD" id="cd00657">
    <property type="entry name" value="Ferritin_like"/>
    <property type="match status" value="1"/>
</dbReference>
<keyword evidence="4" id="KW-1185">Reference proteome</keyword>
<dbReference type="Gene3D" id="1.10.620.20">
    <property type="entry name" value="Ribonucleotide Reductase, subunit A"/>
    <property type="match status" value="1"/>
</dbReference>
<protein>
    <submittedName>
        <fullName evidence="3">Plectin 1</fullName>
    </submittedName>
</protein>
<dbReference type="SUPFAM" id="SSF47240">
    <property type="entry name" value="Ferritin-like"/>
    <property type="match status" value="1"/>
</dbReference>
<evidence type="ECO:0000313" key="4">
    <source>
        <dbReference type="Proteomes" id="UP000064967"/>
    </source>
</evidence>
<feature type="signal peptide" evidence="2">
    <location>
        <begin position="1"/>
        <end position="29"/>
    </location>
</feature>
<sequence length="388" mass="40370">MTSAQAFRQVLTRRIFALLAVSLPLPVAACSLLESHSSTDGCQGGPREIEWCIAATPEGEGGVDAGDSSDPDSGLPPGTSCPSREDARSQISYVDDVKTEATVKDGGCCYTVVYTTICEGRPYIVDTFARTAVTARAVRGGAFTKSYRADGLSPCVDSLDPAARAALAAQWTRDALYEHASVASFARFAMELLAVGAPADLVEDAHRAGLDEMRHARLCFTLASAYAGEPVAPGRFPFDGNVEVSSDLASVAARAVTEGCIGETLAAAIAAEQLASAVDPAVRAALATIAEDEARHAELAWHFVAWAVRAGGHAVCEAVAEAFRASSPSAPPVIFAGDLTAHGRLDSAQLDAAAARALDEIVRPCARALLAPSAFERNAHGLELRAST</sequence>
<dbReference type="InterPro" id="IPR012348">
    <property type="entry name" value="RNR-like"/>
</dbReference>
<dbReference type="Proteomes" id="UP000064967">
    <property type="component" value="Chromosome"/>
</dbReference>
<dbReference type="GO" id="GO:0016491">
    <property type="term" value="F:oxidoreductase activity"/>
    <property type="evidence" value="ECO:0007669"/>
    <property type="project" value="InterPro"/>
</dbReference>
<name>A0A0K1QF91_9BACT</name>
<dbReference type="PANTHER" id="PTHR38081:SF1">
    <property type="entry name" value="WAP DOMAIN-CONTAINING PROTEIN"/>
    <property type="match status" value="1"/>
</dbReference>
<evidence type="ECO:0000313" key="3">
    <source>
        <dbReference type="EMBL" id="AKV04429.1"/>
    </source>
</evidence>
<organism evidence="3 4">
    <name type="scientific">Labilithrix luteola</name>
    <dbReference type="NCBI Taxonomy" id="1391654"/>
    <lineage>
        <taxon>Bacteria</taxon>
        <taxon>Pseudomonadati</taxon>
        <taxon>Myxococcota</taxon>
        <taxon>Polyangia</taxon>
        <taxon>Polyangiales</taxon>
        <taxon>Labilitrichaceae</taxon>
        <taxon>Labilithrix</taxon>
    </lineage>
</organism>
<dbReference type="KEGG" id="llu:AKJ09_11092"/>
<dbReference type="EMBL" id="CP012333">
    <property type="protein sequence ID" value="AKV04429.1"/>
    <property type="molecule type" value="Genomic_DNA"/>
</dbReference>
<feature type="chain" id="PRO_5005467118" evidence="2">
    <location>
        <begin position="30"/>
        <end position="388"/>
    </location>
</feature>
<evidence type="ECO:0000256" key="1">
    <source>
        <dbReference type="SAM" id="MobiDB-lite"/>
    </source>
</evidence>
<proteinExistence type="predicted"/>
<dbReference type="AlphaFoldDB" id="A0A0K1QF91"/>
<feature type="region of interest" description="Disordered" evidence="1">
    <location>
        <begin position="60"/>
        <end position="87"/>
    </location>
</feature>
<dbReference type="InterPro" id="IPR009078">
    <property type="entry name" value="Ferritin-like_SF"/>
</dbReference>
<dbReference type="PANTHER" id="PTHR38081">
    <property type="entry name" value="WAP DOMAIN-CONTAINING PROTEIN"/>
    <property type="match status" value="1"/>
</dbReference>
<reference evidence="3 4" key="1">
    <citation type="submission" date="2015-08" db="EMBL/GenBank/DDBJ databases">
        <authorList>
            <person name="Babu N.S."/>
            <person name="Beckwith C.J."/>
            <person name="Beseler K.G."/>
            <person name="Brison A."/>
            <person name="Carone J.V."/>
            <person name="Caskin T.P."/>
            <person name="Diamond M."/>
            <person name="Durham M.E."/>
            <person name="Foxe J.M."/>
            <person name="Go M."/>
            <person name="Henderson B.A."/>
            <person name="Jones I.B."/>
            <person name="McGettigan J.A."/>
            <person name="Micheletti S.J."/>
            <person name="Nasrallah M.E."/>
            <person name="Ortiz D."/>
            <person name="Piller C.R."/>
            <person name="Privatt S.R."/>
            <person name="Schneider S.L."/>
            <person name="Sharp S."/>
            <person name="Smith T.C."/>
            <person name="Stanton J.D."/>
            <person name="Ullery H.E."/>
            <person name="Wilson R.J."/>
            <person name="Serrano M.G."/>
            <person name="Buck G."/>
            <person name="Lee V."/>
            <person name="Wang Y."/>
            <person name="Carvalho R."/>
            <person name="Voegtly L."/>
            <person name="Shi R."/>
            <person name="Duckworth R."/>
            <person name="Johnson A."/>
            <person name="Loviza R."/>
            <person name="Walstead R."/>
            <person name="Shah Z."/>
            <person name="Kiflezghi M."/>
            <person name="Wade K."/>
            <person name="Ball S.L."/>
            <person name="Bradley K.W."/>
            <person name="Asai D.J."/>
            <person name="Bowman C.A."/>
            <person name="Russell D.A."/>
            <person name="Pope W.H."/>
            <person name="Jacobs-Sera D."/>
            <person name="Hendrix R.W."/>
            <person name="Hatfull G.F."/>
        </authorList>
    </citation>
    <scope>NUCLEOTIDE SEQUENCE [LARGE SCALE GENOMIC DNA]</scope>
    <source>
        <strain evidence="3 4">DSM 27648</strain>
    </source>
</reference>
<evidence type="ECO:0000256" key="2">
    <source>
        <dbReference type="SAM" id="SignalP"/>
    </source>
</evidence>